<gene>
    <name evidence="11" type="primary">LOC115628818</name>
</gene>
<name>A0A6J2TWK7_DROLE</name>
<evidence type="ECO:0000256" key="3">
    <source>
        <dbReference type="ARBA" id="ARBA00022989"/>
    </source>
</evidence>
<dbReference type="GO" id="GO:2000640">
    <property type="term" value="P:positive regulation of SREBP signaling pathway"/>
    <property type="evidence" value="ECO:0007669"/>
    <property type="project" value="InterPro"/>
</dbReference>
<evidence type="ECO:0000256" key="1">
    <source>
        <dbReference type="ARBA" id="ARBA00004194"/>
    </source>
</evidence>
<sequence>MWPAALTRLLRRRILLIIFALIAIIYIFGNLFDRNGAFNALHYDEYTVQRTRPLLWQKMLLPEEHLNRTHDPELRCRNSVQGRELLADERGFVCRREQMLSNGCCNLELADVSYYSCHTCNASSHCCAIYEYCVSCCLHPDKRPLLELVLRSPNGQKYIYATVEDHFELCLVKCRTNSHSVEHENKYRDEEAKHCYGTTEAHESQRAVAPGGGQH</sequence>
<evidence type="ECO:0000256" key="8">
    <source>
        <dbReference type="ARBA" id="ARBA00023485"/>
    </source>
</evidence>
<dbReference type="PANTHER" id="PTHR13481:SF0">
    <property type="entry name" value="SREBP REGULATING GENE PROTEIN"/>
    <property type="match status" value="1"/>
</dbReference>
<accession>A0A6J2TWK7</accession>
<evidence type="ECO:0000256" key="6">
    <source>
        <dbReference type="ARBA" id="ARBA00023180"/>
    </source>
</evidence>
<dbReference type="PANTHER" id="PTHR13481">
    <property type="entry name" value="SREBP REGULATING GENE PROTEIN"/>
    <property type="match status" value="1"/>
</dbReference>
<dbReference type="OrthoDB" id="70142at2759"/>
<dbReference type="RefSeq" id="XP_030380906.1">
    <property type="nucleotide sequence ID" value="XM_030525046.1"/>
</dbReference>
<dbReference type="Pfam" id="PF10218">
    <property type="entry name" value="SPRING1"/>
    <property type="match status" value="1"/>
</dbReference>
<keyword evidence="4" id="KW-0333">Golgi apparatus</keyword>
<keyword evidence="5 9" id="KW-0472">Membrane</keyword>
<evidence type="ECO:0000313" key="10">
    <source>
        <dbReference type="Proteomes" id="UP000504634"/>
    </source>
</evidence>
<evidence type="ECO:0000256" key="7">
    <source>
        <dbReference type="ARBA" id="ARBA00023461"/>
    </source>
</evidence>
<evidence type="ECO:0000256" key="2">
    <source>
        <dbReference type="ARBA" id="ARBA00022692"/>
    </source>
</evidence>
<keyword evidence="10" id="KW-1185">Reference proteome</keyword>
<keyword evidence="6" id="KW-0325">Glycoprotein</keyword>
<evidence type="ECO:0000256" key="5">
    <source>
        <dbReference type="ARBA" id="ARBA00023136"/>
    </source>
</evidence>
<comment type="subcellular location">
    <subcellularLocation>
        <location evidence="1">Golgi apparatus membrane</location>
        <topology evidence="1">Single-pass membrane protein</topology>
    </subcellularLocation>
</comment>
<dbReference type="Proteomes" id="UP000504634">
    <property type="component" value="Unplaced"/>
</dbReference>
<protein>
    <recommendedName>
        <fullName evidence="8">SREBP regulating gene protein</fullName>
    </recommendedName>
</protein>
<keyword evidence="2 9" id="KW-0812">Transmembrane</keyword>
<proteinExistence type="inferred from homology"/>
<reference evidence="11" key="1">
    <citation type="submission" date="2025-08" db="UniProtKB">
        <authorList>
            <consortium name="RefSeq"/>
        </authorList>
    </citation>
    <scope>IDENTIFICATION</scope>
    <source>
        <strain evidence="11">11010-0011.00</strain>
        <tissue evidence="11">Whole body</tissue>
    </source>
</reference>
<dbReference type="GO" id="GO:0000139">
    <property type="term" value="C:Golgi membrane"/>
    <property type="evidence" value="ECO:0007669"/>
    <property type="project" value="UniProtKB-SubCell"/>
</dbReference>
<comment type="similarity">
    <text evidence="7">Belongs to the SPRING family.</text>
</comment>
<dbReference type="GeneID" id="115628818"/>
<feature type="transmembrane region" description="Helical" evidence="9">
    <location>
        <begin position="14"/>
        <end position="32"/>
    </location>
</feature>
<organism evidence="10 11">
    <name type="scientific">Drosophila lebanonensis</name>
    <name type="common">Fruit fly</name>
    <name type="synonym">Scaptodrosophila lebanonensis</name>
    <dbReference type="NCBI Taxonomy" id="7225"/>
    <lineage>
        <taxon>Eukaryota</taxon>
        <taxon>Metazoa</taxon>
        <taxon>Ecdysozoa</taxon>
        <taxon>Arthropoda</taxon>
        <taxon>Hexapoda</taxon>
        <taxon>Insecta</taxon>
        <taxon>Pterygota</taxon>
        <taxon>Neoptera</taxon>
        <taxon>Endopterygota</taxon>
        <taxon>Diptera</taxon>
        <taxon>Brachycera</taxon>
        <taxon>Muscomorpha</taxon>
        <taxon>Ephydroidea</taxon>
        <taxon>Drosophilidae</taxon>
        <taxon>Scaptodrosophila</taxon>
    </lineage>
</organism>
<dbReference type="AlphaFoldDB" id="A0A6J2TWK7"/>
<evidence type="ECO:0000256" key="4">
    <source>
        <dbReference type="ARBA" id="ARBA00023034"/>
    </source>
</evidence>
<evidence type="ECO:0000313" key="11">
    <source>
        <dbReference type="RefSeq" id="XP_030380906.1"/>
    </source>
</evidence>
<evidence type="ECO:0000256" key="9">
    <source>
        <dbReference type="SAM" id="Phobius"/>
    </source>
</evidence>
<dbReference type="InterPro" id="IPR019352">
    <property type="entry name" value="SPRING1"/>
</dbReference>
<keyword evidence="3 9" id="KW-1133">Transmembrane helix</keyword>